<evidence type="ECO:0000313" key="12">
    <source>
        <dbReference type="Proteomes" id="UP000075884"/>
    </source>
</evidence>
<keyword evidence="6 10" id="KW-1133">Transmembrane helix</keyword>
<evidence type="ECO:0000256" key="8">
    <source>
        <dbReference type="ARBA" id="ARBA00023170"/>
    </source>
</evidence>
<evidence type="ECO:0000256" key="1">
    <source>
        <dbReference type="ARBA" id="ARBA00004651"/>
    </source>
</evidence>
<evidence type="ECO:0000256" key="4">
    <source>
        <dbReference type="ARBA" id="ARBA00022692"/>
    </source>
</evidence>
<evidence type="ECO:0000256" key="10">
    <source>
        <dbReference type="SAM" id="Phobius"/>
    </source>
</evidence>
<evidence type="ECO:0000256" key="5">
    <source>
        <dbReference type="ARBA" id="ARBA00022725"/>
    </source>
</evidence>
<name>A0A182NSZ4_9DIPT</name>
<organism evidence="11 12">
    <name type="scientific">Anopheles dirus</name>
    <dbReference type="NCBI Taxonomy" id="7168"/>
    <lineage>
        <taxon>Eukaryota</taxon>
        <taxon>Metazoa</taxon>
        <taxon>Ecdysozoa</taxon>
        <taxon>Arthropoda</taxon>
        <taxon>Hexapoda</taxon>
        <taxon>Insecta</taxon>
        <taxon>Pterygota</taxon>
        <taxon>Neoptera</taxon>
        <taxon>Endopterygota</taxon>
        <taxon>Diptera</taxon>
        <taxon>Nematocera</taxon>
        <taxon>Culicoidea</taxon>
        <taxon>Culicidae</taxon>
        <taxon>Anophelinae</taxon>
        <taxon>Anopheles</taxon>
    </lineage>
</organism>
<keyword evidence="8" id="KW-0675">Receptor</keyword>
<dbReference type="VEuPathDB" id="VectorBase:ADIR010784"/>
<reference evidence="12" key="1">
    <citation type="submission" date="2013-03" db="EMBL/GenBank/DDBJ databases">
        <title>The Genome Sequence of Anopheles dirus WRAIR2.</title>
        <authorList>
            <consortium name="The Broad Institute Genomics Platform"/>
            <person name="Neafsey D.E."/>
            <person name="Walton C."/>
            <person name="Walker B."/>
            <person name="Young S.K."/>
            <person name="Zeng Q."/>
            <person name="Gargeya S."/>
            <person name="Fitzgerald M."/>
            <person name="Haas B."/>
            <person name="Abouelleil A."/>
            <person name="Allen A.W."/>
            <person name="Alvarado L."/>
            <person name="Arachchi H.M."/>
            <person name="Berlin A.M."/>
            <person name="Chapman S.B."/>
            <person name="Gainer-Dewar J."/>
            <person name="Goldberg J."/>
            <person name="Griggs A."/>
            <person name="Gujja S."/>
            <person name="Hansen M."/>
            <person name="Howarth C."/>
            <person name="Imamovic A."/>
            <person name="Ireland A."/>
            <person name="Larimer J."/>
            <person name="McCowan C."/>
            <person name="Murphy C."/>
            <person name="Pearson M."/>
            <person name="Poon T.W."/>
            <person name="Priest M."/>
            <person name="Roberts A."/>
            <person name="Saif S."/>
            <person name="Shea T."/>
            <person name="Sisk P."/>
            <person name="Sykes S."/>
            <person name="Wortman J."/>
            <person name="Nusbaum C."/>
            <person name="Birren B."/>
        </authorList>
    </citation>
    <scope>NUCLEOTIDE SEQUENCE [LARGE SCALE GENOMIC DNA]</scope>
    <source>
        <strain evidence="12">WRAIR2</strain>
    </source>
</reference>
<evidence type="ECO:0000313" key="11">
    <source>
        <dbReference type="EnsemblMetazoa" id="ADIR010784-PA"/>
    </source>
</evidence>
<dbReference type="GO" id="GO:0004984">
    <property type="term" value="F:olfactory receptor activity"/>
    <property type="evidence" value="ECO:0007669"/>
    <property type="project" value="InterPro"/>
</dbReference>
<keyword evidence="12" id="KW-1185">Reference proteome</keyword>
<feature type="transmembrane region" description="Helical" evidence="10">
    <location>
        <begin position="81"/>
        <end position="99"/>
    </location>
</feature>
<protein>
    <submittedName>
        <fullName evidence="11">Uncharacterized protein</fullName>
    </submittedName>
</protein>
<dbReference type="PANTHER" id="PTHR21137">
    <property type="entry name" value="ODORANT RECEPTOR"/>
    <property type="match status" value="1"/>
</dbReference>
<keyword evidence="7 10" id="KW-0472">Membrane</keyword>
<keyword evidence="3" id="KW-0716">Sensory transduction</keyword>
<feature type="transmembrane region" description="Helical" evidence="10">
    <location>
        <begin position="56"/>
        <end position="75"/>
    </location>
</feature>
<keyword evidence="5" id="KW-0552">Olfaction</keyword>
<comment type="subcellular location">
    <subcellularLocation>
        <location evidence="1">Cell membrane</location>
        <topology evidence="1">Multi-pass membrane protein</topology>
    </subcellularLocation>
</comment>
<dbReference type="Pfam" id="PF02949">
    <property type="entry name" value="7tm_6"/>
    <property type="match status" value="1"/>
</dbReference>
<reference evidence="11" key="2">
    <citation type="submission" date="2020-05" db="UniProtKB">
        <authorList>
            <consortium name="EnsemblMetazoa"/>
        </authorList>
    </citation>
    <scope>IDENTIFICATION</scope>
    <source>
        <strain evidence="11">WRAIR2</strain>
    </source>
</reference>
<evidence type="ECO:0000256" key="9">
    <source>
        <dbReference type="ARBA" id="ARBA00023224"/>
    </source>
</evidence>
<evidence type="ECO:0000256" key="6">
    <source>
        <dbReference type="ARBA" id="ARBA00022989"/>
    </source>
</evidence>
<feature type="transmembrane region" description="Helical" evidence="10">
    <location>
        <begin position="247"/>
        <end position="268"/>
    </location>
</feature>
<evidence type="ECO:0000256" key="7">
    <source>
        <dbReference type="ARBA" id="ARBA00023136"/>
    </source>
</evidence>
<feature type="transmembrane region" description="Helical" evidence="10">
    <location>
        <begin position="204"/>
        <end position="226"/>
    </location>
</feature>
<dbReference type="EnsemblMetazoa" id="ADIR010784-RA">
    <property type="protein sequence ID" value="ADIR010784-PA"/>
    <property type="gene ID" value="ADIR010784"/>
</dbReference>
<keyword evidence="9" id="KW-0807">Transducer</keyword>
<dbReference type="AlphaFoldDB" id="A0A182NSZ4"/>
<keyword evidence="2" id="KW-1003">Cell membrane</keyword>
<dbReference type="InterPro" id="IPR004117">
    <property type="entry name" value="7tm6_olfct_rcpt"/>
</dbReference>
<proteinExistence type="predicted"/>
<feature type="transmembrane region" description="Helical" evidence="10">
    <location>
        <begin position="143"/>
        <end position="166"/>
    </location>
</feature>
<dbReference type="STRING" id="7168.A0A182NSZ4"/>
<dbReference type="GO" id="GO:0005886">
    <property type="term" value="C:plasma membrane"/>
    <property type="evidence" value="ECO:0007669"/>
    <property type="project" value="UniProtKB-SubCell"/>
</dbReference>
<keyword evidence="4 10" id="KW-0812">Transmembrane</keyword>
<evidence type="ECO:0000256" key="3">
    <source>
        <dbReference type="ARBA" id="ARBA00022606"/>
    </source>
</evidence>
<dbReference type="PANTHER" id="PTHR21137:SF35">
    <property type="entry name" value="ODORANT RECEPTOR 19A-RELATED"/>
    <property type="match status" value="1"/>
</dbReference>
<dbReference type="Proteomes" id="UP000075884">
    <property type="component" value="Unassembled WGS sequence"/>
</dbReference>
<accession>A0A182NSZ4</accession>
<sequence>MYIVERFRALVRYHLERRSCDTRVQLTLLVQKINFVGGLLGLDVFTPNYSTTGRRFRLLVLNMFVFSLINLYSLNVSYGDLVNFMYCLETILYVGIAGIKMDVFVRHNRLICKLHQFMTEFYARCRGDPDQDRLLGAITLDTYVLVLLFGFCSSSAAALIFVYSLAWSATVEYALPFGFFIPTVGIEQLKGFLMNFAFQLFESFLMVAGLVSSEGAFFMFLLQACLQLDMLRLDFAKSLCSLFELHFFVVFGCIFCQLVSIVVVVVSVPDWYPGYFLFFMLTFQLFFSCALGQMFDIKCDELTVAIYNVPWYSMEVQDQKAMRLLLMASQHPGRLSYGFGSVNMQAFFEIYRRTYSIGMMMISVSEDE</sequence>
<evidence type="ECO:0000256" key="2">
    <source>
        <dbReference type="ARBA" id="ARBA00022475"/>
    </source>
</evidence>
<feature type="transmembrane region" description="Helical" evidence="10">
    <location>
        <begin position="274"/>
        <end position="292"/>
    </location>
</feature>
<dbReference type="GO" id="GO:0007165">
    <property type="term" value="P:signal transduction"/>
    <property type="evidence" value="ECO:0007669"/>
    <property type="project" value="UniProtKB-KW"/>
</dbReference>
<dbReference type="GO" id="GO:0005549">
    <property type="term" value="F:odorant binding"/>
    <property type="evidence" value="ECO:0007669"/>
    <property type="project" value="InterPro"/>
</dbReference>